<dbReference type="PROSITE" id="PS50110">
    <property type="entry name" value="RESPONSE_REGULATORY"/>
    <property type="match status" value="1"/>
</dbReference>
<protein>
    <submittedName>
        <fullName evidence="2">Response regulator receiver domain-containing protein</fullName>
    </submittedName>
</protein>
<dbReference type="Proteomes" id="UP000245754">
    <property type="component" value="Unassembled WGS sequence"/>
</dbReference>
<dbReference type="SUPFAM" id="SSF52172">
    <property type="entry name" value="CheY-like"/>
    <property type="match status" value="1"/>
</dbReference>
<dbReference type="EMBL" id="QGGT01000001">
    <property type="protein sequence ID" value="PWK36680.1"/>
    <property type="molecule type" value="Genomic_DNA"/>
</dbReference>
<dbReference type="InterPro" id="IPR011006">
    <property type="entry name" value="CheY-like_superfamily"/>
</dbReference>
<evidence type="ECO:0000313" key="3">
    <source>
        <dbReference type="Proteomes" id="UP000245754"/>
    </source>
</evidence>
<dbReference type="RefSeq" id="WP_179593268.1">
    <property type="nucleotide sequence ID" value="NZ_CAJPUX010000003.1"/>
</dbReference>
<name>A0A316FG88_9BURK</name>
<organism evidence="2 3">
    <name type="scientific">Cupriavidus plantarum</name>
    <dbReference type="NCBI Taxonomy" id="942865"/>
    <lineage>
        <taxon>Bacteria</taxon>
        <taxon>Pseudomonadati</taxon>
        <taxon>Pseudomonadota</taxon>
        <taxon>Betaproteobacteria</taxon>
        <taxon>Burkholderiales</taxon>
        <taxon>Burkholderiaceae</taxon>
        <taxon>Cupriavidus</taxon>
    </lineage>
</organism>
<dbReference type="GO" id="GO:0000160">
    <property type="term" value="P:phosphorelay signal transduction system"/>
    <property type="evidence" value="ECO:0007669"/>
    <property type="project" value="InterPro"/>
</dbReference>
<evidence type="ECO:0000313" key="2">
    <source>
        <dbReference type="EMBL" id="PWK36680.1"/>
    </source>
</evidence>
<dbReference type="PANTHER" id="PTHR45566">
    <property type="entry name" value="HTH-TYPE TRANSCRIPTIONAL REGULATOR YHJB-RELATED"/>
    <property type="match status" value="1"/>
</dbReference>
<comment type="caution">
    <text evidence="2">The sequence shown here is derived from an EMBL/GenBank/DDBJ whole genome shotgun (WGS) entry which is preliminary data.</text>
</comment>
<sequence>MSTIVIESQPLVRLGMQRMLERMPGVGAVRSLEPNAVLSLRESHEEAVVIFGMSQDAMDNWYLLRRLHQAMPNARILLMSDNMWLHVPSSLQNCGVVEHLPKSASIERMEAAIRRMLDDDYVPVTLPGQHAWRAMQHS</sequence>
<gene>
    <name evidence="2" type="ORF">C7419_101541</name>
</gene>
<dbReference type="AlphaFoldDB" id="A0A316FG88"/>
<dbReference type="InterPro" id="IPR001789">
    <property type="entry name" value="Sig_transdc_resp-reg_receiver"/>
</dbReference>
<dbReference type="PANTHER" id="PTHR45566:SF1">
    <property type="entry name" value="HTH-TYPE TRANSCRIPTIONAL REGULATOR YHJB-RELATED"/>
    <property type="match status" value="1"/>
</dbReference>
<dbReference type="GeneID" id="98342169"/>
<evidence type="ECO:0000256" key="1">
    <source>
        <dbReference type="PROSITE-ProRule" id="PRU00169"/>
    </source>
</evidence>
<dbReference type="InterPro" id="IPR051015">
    <property type="entry name" value="EvgA-like"/>
</dbReference>
<accession>A0A316FG88</accession>
<keyword evidence="3" id="KW-1185">Reference proteome</keyword>
<reference evidence="2 3" key="1">
    <citation type="submission" date="2018-05" db="EMBL/GenBank/DDBJ databases">
        <title>Genomic Encyclopedia of Type Strains, Phase IV (KMG-V): Genome sequencing to study the core and pangenomes of soil and plant-associated prokaryotes.</title>
        <authorList>
            <person name="Whitman W."/>
        </authorList>
    </citation>
    <scope>NUCLEOTIDE SEQUENCE [LARGE SCALE GENOMIC DNA]</scope>
    <source>
        <strain evidence="2 3">SLV-132</strain>
    </source>
</reference>
<dbReference type="Gene3D" id="3.40.50.2300">
    <property type="match status" value="1"/>
</dbReference>
<proteinExistence type="predicted"/>
<comment type="caution">
    <text evidence="1">Lacks conserved residue(s) required for the propagation of feature annotation.</text>
</comment>